<organism evidence="1">
    <name type="scientific">marine sediment metagenome</name>
    <dbReference type="NCBI Taxonomy" id="412755"/>
    <lineage>
        <taxon>unclassified sequences</taxon>
        <taxon>metagenomes</taxon>
        <taxon>ecological metagenomes</taxon>
    </lineage>
</organism>
<sequence>MVWETTNGHPTGDSARAYPDYAEALQSIVDLRAVPTSERADKQVRFVEDVREKFHYDEQAVGSDDGGFNLVPDDVTPPDPGRWIKLSDEKSIEPVLTVDDTLTDLITLPIDDDTVVGIETRIVGIRTDTFDLLDNFLRATVYRTGGGGAVRQGLTDTPYSRNTPSAGVWTTDIVVSGNNAVVQVKGQTGHDVKWRAFVKVLEVA</sequence>
<accession>A0A0F9NU95</accession>
<comment type="caution">
    <text evidence="1">The sequence shown here is derived from an EMBL/GenBank/DDBJ whole genome shotgun (WGS) entry which is preliminary data.</text>
</comment>
<proteinExistence type="predicted"/>
<evidence type="ECO:0000313" key="1">
    <source>
        <dbReference type="EMBL" id="KKN23065.1"/>
    </source>
</evidence>
<dbReference type="EMBL" id="LAZR01003008">
    <property type="protein sequence ID" value="KKN23065.1"/>
    <property type="molecule type" value="Genomic_DNA"/>
</dbReference>
<reference evidence="1" key="1">
    <citation type="journal article" date="2015" name="Nature">
        <title>Complex archaea that bridge the gap between prokaryotes and eukaryotes.</title>
        <authorList>
            <person name="Spang A."/>
            <person name="Saw J.H."/>
            <person name="Jorgensen S.L."/>
            <person name="Zaremba-Niedzwiedzka K."/>
            <person name="Martijn J."/>
            <person name="Lind A.E."/>
            <person name="van Eijk R."/>
            <person name="Schleper C."/>
            <person name="Guy L."/>
            <person name="Ettema T.J."/>
        </authorList>
    </citation>
    <scope>NUCLEOTIDE SEQUENCE</scope>
</reference>
<dbReference type="AlphaFoldDB" id="A0A0F9NU95"/>
<name>A0A0F9NU95_9ZZZZ</name>
<protein>
    <submittedName>
        <fullName evidence="1">Uncharacterized protein</fullName>
    </submittedName>
</protein>
<gene>
    <name evidence="1" type="ORF">LCGC14_0908700</name>
</gene>